<comment type="subcellular location">
    <subcellularLocation>
        <location evidence="1">Cell membrane</location>
        <topology evidence="1">Multi-pass membrane protein</topology>
    </subcellularLocation>
</comment>
<protein>
    <submittedName>
        <fullName evidence="9">FUSC family protein</fullName>
    </submittedName>
</protein>
<dbReference type="PANTHER" id="PTHR30509:SF9">
    <property type="entry name" value="MULTIDRUG RESISTANCE PROTEIN MDTO"/>
    <property type="match status" value="1"/>
</dbReference>
<feature type="transmembrane region" description="Helical" evidence="7">
    <location>
        <begin position="142"/>
        <end position="161"/>
    </location>
</feature>
<evidence type="ECO:0000256" key="2">
    <source>
        <dbReference type="ARBA" id="ARBA00022475"/>
    </source>
</evidence>
<dbReference type="PANTHER" id="PTHR30509">
    <property type="entry name" value="P-HYDROXYBENZOIC ACID EFFLUX PUMP SUBUNIT-RELATED"/>
    <property type="match status" value="1"/>
</dbReference>
<reference evidence="9 10" key="1">
    <citation type="submission" date="2023-03" db="EMBL/GenBank/DDBJ databases">
        <title>Genome sequence of Microbacterium sp. KACC 23027.</title>
        <authorList>
            <person name="Kim S."/>
            <person name="Heo J."/>
            <person name="Kwon S.-W."/>
        </authorList>
    </citation>
    <scope>NUCLEOTIDE SEQUENCE [LARGE SCALE GENOMIC DNA]</scope>
    <source>
        <strain evidence="9 10">KACC 23027</strain>
    </source>
</reference>
<feature type="transmembrane region" description="Helical" evidence="7">
    <location>
        <begin position="477"/>
        <end position="495"/>
    </location>
</feature>
<evidence type="ECO:0000256" key="1">
    <source>
        <dbReference type="ARBA" id="ARBA00004651"/>
    </source>
</evidence>
<feature type="transmembrane region" description="Helical" evidence="7">
    <location>
        <begin position="72"/>
        <end position="90"/>
    </location>
</feature>
<dbReference type="Proteomes" id="UP001214553">
    <property type="component" value="Chromosome"/>
</dbReference>
<evidence type="ECO:0000256" key="6">
    <source>
        <dbReference type="ARBA" id="ARBA00043993"/>
    </source>
</evidence>
<evidence type="ECO:0000259" key="8">
    <source>
        <dbReference type="Pfam" id="PF13515"/>
    </source>
</evidence>
<feature type="transmembrane region" description="Helical" evidence="7">
    <location>
        <begin position="357"/>
        <end position="374"/>
    </location>
</feature>
<evidence type="ECO:0000313" key="10">
    <source>
        <dbReference type="Proteomes" id="UP001214553"/>
    </source>
</evidence>
<organism evidence="9 10">
    <name type="scientific">Microbacterium horticulturae</name>
    <dbReference type="NCBI Taxonomy" id="3028316"/>
    <lineage>
        <taxon>Bacteria</taxon>
        <taxon>Bacillati</taxon>
        <taxon>Actinomycetota</taxon>
        <taxon>Actinomycetes</taxon>
        <taxon>Micrococcales</taxon>
        <taxon>Microbacteriaceae</taxon>
        <taxon>Microbacterium</taxon>
    </lineage>
</organism>
<evidence type="ECO:0000256" key="4">
    <source>
        <dbReference type="ARBA" id="ARBA00022989"/>
    </source>
</evidence>
<accession>A0ABY8BZE4</accession>
<evidence type="ECO:0000256" key="7">
    <source>
        <dbReference type="SAM" id="Phobius"/>
    </source>
</evidence>
<evidence type="ECO:0000256" key="3">
    <source>
        <dbReference type="ARBA" id="ARBA00022692"/>
    </source>
</evidence>
<dbReference type="EMBL" id="CP119108">
    <property type="protein sequence ID" value="WEG09579.1"/>
    <property type="molecule type" value="Genomic_DNA"/>
</dbReference>
<dbReference type="InterPro" id="IPR049453">
    <property type="entry name" value="Memb_transporter_dom"/>
</dbReference>
<keyword evidence="5 7" id="KW-0472">Membrane</keyword>
<keyword evidence="4 7" id="KW-1133">Transmembrane helix</keyword>
<name>A0ABY8BZE4_9MICO</name>
<evidence type="ECO:0000256" key="5">
    <source>
        <dbReference type="ARBA" id="ARBA00023136"/>
    </source>
</evidence>
<feature type="transmembrane region" description="Helical" evidence="7">
    <location>
        <begin position="447"/>
        <end position="465"/>
    </location>
</feature>
<proteinExistence type="inferred from homology"/>
<gene>
    <name evidence="9" type="ORF">PU630_03150</name>
</gene>
<keyword evidence="2" id="KW-1003">Cell membrane</keyword>
<keyword evidence="3 7" id="KW-0812">Transmembrane</keyword>
<feature type="transmembrane region" description="Helical" evidence="7">
    <location>
        <begin position="102"/>
        <end position="130"/>
    </location>
</feature>
<feature type="domain" description="Integral membrane bound transporter" evidence="8">
    <location>
        <begin position="369"/>
        <end position="490"/>
    </location>
</feature>
<feature type="transmembrane region" description="Helical" evidence="7">
    <location>
        <begin position="26"/>
        <end position="52"/>
    </location>
</feature>
<feature type="transmembrane region" description="Helical" evidence="7">
    <location>
        <begin position="409"/>
        <end position="441"/>
    </location>
</feature>
<dbReference type="RefSeq" id="WP_275278903.1">
    <property type="nucleotide sequence ID" value="NZ_CP119108.1"/>
</dbReference>
<keyword evidence="10" id="KW-1185">Reference proteome</keyword>
<sequence length="647" mass="68362">MSGPRWVRELARQQHLPVPWMRMVRVAVAISLPVTLGAVFGQLGLGLLVSIGALAGSVTDAEGTMRSRVARVGWATTGGFIGFVLGGLIAGHPLLTASCVVAGGLVGGILSLQGAVASVASLQFLIYLIVASGADFGDVPAWLPPVGYVVGASWAVLLAVVESRVLASDPGRDAVADVYARLADYMAACGGTTNTGDARNRLTLAMNRAYDIVTTSRARVGGRDPHIRRQAAFLNAATPVIEVTTMRAVSSRGIPPEIIAWVRDMSARIARADPPVDLLWLAVLERPEWRDLAAGLEAVDELARHNARAATTPAAEPSPITRAMRLPGATTAQTTLRARLVGVRDAIAGGRETWTPILRLVLCLVVGEIVAALYTGERPYWIVMTIAVTLKPDFGSVFARAVQRGIGTVLGVLIGSALLALSPGHVVPLIAIVVFAALMPFAQRRNYGLFTVFLTPVIVMLLDLGAGGGFDLAIGRVSDTAVGCLIVLVVGYLPWPDTWRSRSRFGPRIARAAAALADYIRIGFGTVPGVRQTARRQAYRELSDLRTKLQQALSEPPPVSRTAAGWWPVIVALERAVDATTAIILHGDAAAVDPDEVERLAAAADGIGDAARGTVTDPAPQLLQDPMLEPLTAELRAGQAVFRRGDE</sequence>
<dbReference type="Pfam" id="PF13515">
    <property type="entry name" value="FUSC_2"/>
    <property type="match status" value="1"/>
</dbReference>
<evidence type="ECO:0000313" key="9">
    <source>
        <dbReference type="EMBL" id="WEG09579.1"/>
    </source>
</evidence>
<comment type="similarity">
    <text evidence="6">Belongs to the YccS/YhfK family.</text>
</comment>